<dbReference type="InterPro" id="IPR017523">
    <property type="entry name" value="Rv3268"/>
</dbReference>
<dbReference type="EMBL" id="JBAGLP010000110">
    <property type="protein sequence ID" value="MEG3614527.1"/>
    <property type="molecule type" value="Genomic_DNA"/>
</dbReference>
<reference evidence="1" key="2">
    <citation type="submission" date="2024-02" db="EMBL/GenBank/DDBJ databases">
        <authorList>
            <person name="Prathaban M."/>
            <person name="Mythili R."/>
            <person name="Sharmila Devi N."/>
            <person name="Sobanaa M."/>
            <person name="Prathiviraj R."/>
            <person name="Selvin J."/>
        </authorList>
    </citation>
    <scope>NUCLEOTIDE SEQUENCE</scope>
    <source>
        <strain evidence="1">MP1014</strain>
    </source>
</reference>
<accession>A0ABU7Z529</accession>
<comment type="caution">
    <text evidence="1">The sequence shown here is derived from an EMBL/GenBank/DDBJ whole genome shotgun (WGS) entry which is preliminary data.</text>
</comment>
<dbReference type="NCBIfam" id="TIGR03089">
    <property type="entry name" value="TIGR03089 family protein"/>
    <property type="match status" value="1"/>
</dbReference>
<dbReference type="RefSeq" id="WP_332901299.1">
    <property type="nucleotide sequence ID" value="NZ_JBAGLP010000110.1"/>
</dbReference>
<evidence type="ECO:0000313" key="2">
    <source>
        <dbReference type="Proteomes" id="UP001310387"/>
    </source>
</evidence>
<protein>
    <submittedName>
        <fullName evidence="1">TIGR03089 family protein</fullName>
    </submittedName>
</protein>
<proteinExistence type="predicted"/>
<reference evidence="1" key="1">
    <citation type="journal article" date="2024" name="Antonie Van Leeuwenhoek">
        <title>Isoptericola haloaureus sp. nov., a dimorphic actinobacterium isolated from mangrove sediments of southeast India, implicating biosaline agricultural significance through nitrogen fixation and salt tolerance genes.</title>
        <authorList>
            <person name="Prathaban M."/>
            <person name="Prathiviraj R."/>
            <person name="Ravichandran M."/>
            <person name="Natarajan S.D."/>
            <person name="Sobanaa M."/>
            <person name="Hari Krishna Kumar S."/>
            <person name="Chandrasekar V."/>
            <person name="Selvin J."/>
        </authorList>
    </citation>
    <scope>NUCLEOTIDE SEQUENCE</scope>
    <source>
        <strain evidence="1">MP1014</strain>
    </source>
</reference>
<dbReference type="InterPro" id="IPR042099">
    <property type="entry name" value="ANL_N_sf"/>
</dbReference>
<evidence type="ECO:0000313" key="1">
    <source>
        <dbReference type="EMBL" id="MEG3614527.1"/>
    </source>
</evidence>
<name>A0ABU7Z529_9MICO</name>
<dbReference type="Proteomes" id="UP001310387">
    <property type="component" value="Unassembled WGS sequence"/>
</dbReference>
<sequence length="242" mass="24591">MSTPPTTVTGLLARLAALGGRPALTWYGDDGERIELSGAVLDNWVAKTVNLLAEEFDAEPGSTVVVDLPVGWRQLVWALAAARCGAGVVLLDPTTDAPGHAGADVVVTSRPLRWPDVDEIVAVALPALARRFDGELPDGAIDAAAAVMTYGDVIGLDPAPGAATPLTLLTGDGDPSASTDADAAGRVLVRGTGTVAQVLSACVAVWSAGGSVVLTSVATAAALDADPARRERLVATEQITRP</sequence>
<organism evidence="1 2">
    <name type="scientific">Isoptericola haloaureus</name>
    <dbReference type="NCBI Taxonomy" id="1542902"/>
    <lineage>
        <taxon>Bacteria</taxon>
        <taxon>Bacillati</taxon>
        <taxon>Actinomycetota</taxon>
        <taxon>Actinomycetes</taxon>
        <taxon>Micrococcales</taxon>
        <taxon>Promicromonosporaceae</taxon>
        <taxon>Isoptericola</taxon>
    </lineage>
</organism>
<keyword evidence="2" id="KW-1185">Reference proteome</keyword>
<dbReference type="Gene3D" id="3.40.50.12780">
    <property type="entry name" value="N-terminal domain of ligase-like"/>
    <property type="match status" value="1"/>
</dbReference>
<gene>
    <name evidence="1" type="ORF">V5O49_05250</name>
</gene>
<dbReference type="SUPFAM" id="SSF56801">
    <property type="entry name" value="Acetyl-CoA synthetase-like"/>
    <property type="match status" value="1"/>
</dbReference>